<dbReference type="PANTHER" id="PTHR42732:SF1">
    <property type="entry name" value="BETA-MANNOSIDASE"/>
    <property type="match status" value="1"/>
</dbReference>
<evidence type="ECO:0000313" key="8">
    <source>
        <dbReference type="EMBL" id="MBD1433204.1"/>
    </source>
</evidence>
<reference evidence="8 9" key="1">
    <citation type="submission" date="2020-08" db="EMBL/GenBank/DDBJ databases">
        <title>Sphingobacterium sp. DN00404 isolated from aquaculture water.</title>
        <authorList>
            <person name="Zhang M."/>
        </authorList>
    </citation>
    <scope>NUCLEOTIDE SEQUENCE [LARGE SCALE GENOMIC DNA]</scope>
    <source>
        <strain evidence="8 9">DN00404</strain>
    </source>
</reference>
<dbReference type="Gene3D" id="3.20.20.80">
    <property type="entry name" value="Glycosidases"/>
    <property type="match status" value="1"/>
</dbReference>
<dbReference type="InterPro" id="IPR017853">
    <property type="entry name" value="GH"/>
</dbReference>
<dbReference type="PANTHER" id="PTHR42732">
    <property type="entry name" value="BETA-GALACTOSIDASE"/>
    <property type="match status" value="1"/>
</dbReference>
<dbReference type="Pfam" id="PF11721">
    <property type="entry name" value="Malectin"/>
    <property type="match status" value="1"/>
</dbReference>
<feature type="domain" description="Glycosyl hydrolases family 2 sugar binding" evidence="6">
    <location>
        <begin position="84"/>
        <end position="192"/>
    </location>
</feature>
<evidence type="ECO:0000256" key="1">
    <source>
        <dbReference type="ARBA" id="ARBA00007401"/>
    </source>
</evidence>
<comment type="similarity">
    <text evidence="1">Belongs to the glycosyl hydrolase 2 family.</text>
</comment>
<comment type="caution">
    <text evidence="8">The sequence shown here is derived from an EMBL/GenBank/DDBJ whole genome shotgun (WGS) entry which is preliminary data.</text>
</comment>
<keyword evidence="9" id="KW-1185">Reference proteome</keyword>
<dbReference type="Gene3D" id="2.60.120.260">
    <property type="entry name" value="Galactose-binding domain-like"/>
    <property type="match status" value="2"/>
</dbReference>
<dbReference type="InterPro" id="IPR006101">
    <property type="entry name" value="Glyco_hydro_2"/>
</dbReference>
<dbReference type="Pfam" id="PF00703">
    <property type="entry name" value="Glyco_hydro_2"/>
    <property type="match status" value="1"/>
</dbReference>
<dbReference type="InterPro" id="IPR006104">
    <property type="entry name" value="Glyco_hydro_2_N"/>
</dbReference>
<proteinExistence type="inferred from homology"/>
<dbReference type="RefSeq" id="WP_190994173.1">
    <property type="nucleotide sequence ID" value="NZ_JACOIK010000006.1"/>
</dbReference>
<evidence type="ECO:0000256" key="2">
    <source>
        <dbReference type="ARBA" id="ARBA00022801"/>
    </source>
</evidence>
<dbReference type="InterPro" id="IPR006103">
    <property type="entry name" value="Glyco_hydro_2_cat"/>
</dbReference>
<dbReference type="Pfam" id="PF02836">
    <property type="entry name" value="Glyco_hydro_2_C"/>
    <property type="match status" value="1"/>
</dbReference>
<feature type="domain" description="Glycoside hydrolase family 2 immunoglobulin-like beta-sandwich" evidence="4">
    <location>
        <begin position="212"/>
        <end position="310"/>
    </location>
</feature>
<accession>A0ABR7YPK0</accession>
<dbReference type="SUPFAM" id="SSF49303">
    <property type="entry name" value="beta-Galactosidase/glucuronidase domain"/>
    <property type="match status" value="1"/>
</dbReference>
<evidence type="ECO:0000259" key="5">
    <source>
        <dbReference type="Pfam" id="PF02836"/>
    </source>
</evidence>
<evidence type="ECO:0000256" key="3">
    <source>
        <dbReference type="ARBA" id="ARBA00023295"/>
    </source>
</evidence>
<dbReference type="InterPro" id="IPR008979">
    <property type="entry name" value="Galactose-bd-like_sf"/>
</dbReference>
<dbReference type="InterPro" id="IPR051913">
    <property type="entry name" value="GH2_Domain-Containing"/>
</dbReference>
<dbReference type="Gene3D" id="2.60.40.10">
    <property type="entry name" value="Immunoglobulins"/>
    <property type="match status" value="2"/>
</dbReference>
<dbReference type="InterPro" id="IPR006102">
    <property type="entry name" value="Ig-like_GH2"/>
</dbReference>
<feature type="domain" description="Malectin" evidence="7">
    <location>
        <begin position="725"/>
        <end position="891"/>
    </location>
</feature>
<evidence type="ECO:0000259" key="6">
    <source>
        <dbReference type="Pfam" id="PF02837"/>
    </source>
</evidence>
<dbReference type="Proteomes" id="UP000602759">
    <property type="component" value="Unassembled WGS sequence"/>
</dbReference>
<evidence type="ECO:0000313" key="9">
    <source>
        <dbReference type="Proteomes" id="UP000602759"/>
    </source>
</evidence>
<dbReference type="SUPFAM" id="SSF49785">
    <property type="entry name" value="Galactose-binding domain-like"/>
    <property type="match status" value="2"/>
</dbReference>
<keyword evidence="3" id="KW-0326">Glycosidase</keyword>
<keyword evidence="2" id="KW-0378">Hydrolase</keyword>
<dbReference type="Gene3D" id="2.60.120.430">
    <property type="entry name" value="Galactose-binding lectin"/>
    <property type="match status" value="1"/>
</dbReference>
<dbReference type="InterPro" id="IPR013783">
    <property type="entry name" value="Ig-like_fold"/>
</dbReference>
<dbReference type="SUPFAM" id="SSF51445">
    <property type="entry name" value="(Trans)glycosidases"/>
    <property type="match status" value="1"/>
</dbReference>
<dbReference type="InterPro" id="IPR036156">
    <property type="entry name" value="Beta-gal/glucu_dom_sf"/>
</dbReference>
<dbReference type="EMBL" id="JACOIK010000006">
    <property type="protein sequence ID" value="MBD1433204.1"/>
    <property type="molecule type" value="Genomic_DNA"/>
</dbReference>
<feature type="domain" description="Glycoside hydrolase family 2 catalytic" evidence="5">
    <location>
        <begin position="323"/>
        <end position="462"/>
    </location>
</feature>
<sequence length="1164" mass="133174">MHRIILHISIFFIGIHSVFAQGPRQMMSLDAGWQTVMDEKDSLRYQGFEQASFVENGDWKSVHVPHSWDQYGGYRRLLRGNQFGYAWYRKAFTIQQKPEGKRFYLFFEGVGSYATVWLNGEQVGYHAGGRTTFTLDVTDAIYTDGRSNLLAVRADHPALIRDLPWVDGGGSAERGFSEGSQPMGIFRPVSLVVKNEVNITPFGVHYWNDETADETGAEIRQTVEIVNTSAKVRRLTIVTNMRDASGKKIYDSKDVQQIEAHTTGEFSLSSIQVMEPNLWDTENPYLYTMETIIQEGRKVLDRIETPYGIRAIRWPKGIKPVGTNQLLVNGKPVFIHGIAEYEHKLGGSHAFTTEEISARVRDMKALGFNSFRDAHQPHNLRYQQFWNENGILLWTQMAAHIWFDNEAFRSNFKNLLRDWVKERRNSPSVFLWGIENESTLPEDFARECMEIIRSLDPTASIQRLVTTCNGGSGTDWDVPQNWTGTYGGDHHTYGEDLKRQLLVGEYGAWRTLELHAEPPYLPNHPVYSEARFTEILETKLRLADSVKNEVIGHYQWLWNSHDNPGRIQGGEGLRDLDKIGPVNYKGLLTPWGEPTDAYYMYRAHYSDKKNDPMVHIASHTWPNRWLEPGVKDAIRIFSNCEEVELFNDLENISLGVQKHPGFGKPFEFNGVDIQYNVLYAEGRNDGETVVRDTIILFNLPQSPNFEQMRDTGSTLLKGKKGLHYLYRVNSGGSDYTDTFDQYWMADQPYTTEAGWGSVSWADNFDDISSTFASQRRVFDPIKGVADWTLFQTFRYGLDQLAYRFDVPDGTYRVELYFAEPWVGGAGLKDGTAMRLFDVAINEVIQEKNIDIWKEVGHDTALKRVYEVVVQGGELKIHFPHVAAGQAIIQGIAIASADAQLENDQKFNHFNLEVKSGTSPKIERWMDIGQTYDSVKQLSFYKLPGYLYGSDYFSLDDTNEDLTLVFRRLTNFYLLSNVAQPGYEFMGDSVMNNKGTYYQVYRKVLDSGAEWYLPKDISADLVVFQQQSGLQPAFDLKESASYKANQVSNYRNMKKVDFQKGDRLQYTDNEGWMEFEIKVGVADVYALMLKYHNASKETKEAMIELITMDDVVLKPAETVRLEPTREGKWNYIDTDTGTMINAGTYRVRITSIDAKDIYIDAVEVK</sequence>
<evidence type="ECO:0000259" key="7">
    <source>
        <dbReference type="Pfam" id="PF11721"/>
    </source>
</evidence>
<name>A0ABR7YPK0_9SPHI</name>
<gene>
    <name evidence="8" type="ORF">H8B06_10230</name>
</gene>
<organism evidence="8 9">
    <name type="scientific">Sphingobacterium micropteri</name>
    <dbReference type="NCBI Taxonomy" id="2763501"/>
    <lineage>
        <taxon>Bacteria</taxon>
        <taxon>Pseudomonadati</taxon>
        <taxon>Bacteroidota</taxon>
        <taxon>Sphingobacteriia</taxon>
        <taxon>Sphingobacteriales</taxon>
        <taxon>Sphingobacteriaceae</taxon>
        <taxon>Sphingobacterium</taxon>
    </lineage>
</organism>
<evidence type="ECO:0000259" key="4">
    <source>
        <dbReference type="Pfam" id="PF00703"/>
    </source>
</evidence>
<protein>
    <submittedName>
        <fullName evidence="8">Beta galactosidase jelly roll domain-containing protein</fullName>
    </submittedName>
</protein>
<dbReference type="PRINTS" id="PR00132">
    <property type="entry name" value="GLHYDRLASE2"/>
</dbReference>
<dbReference type="Pfam" id="PF02837">
    <property type="entry name" value="Glyco_hydro_2_N"/>
    <property type="match status" value="1"/>
</dbReference>
<dbReference type="InterPro" id="IPR021720">
    <property type="entry name" value="Malectin_dom"/>
</dbReference>